<evidence type="ECO:0000313" key="9">
    <source>
        <dbReference type="EMBL" id="SFU72229.1"/>
    </source>
</evidence>
<dbReference type="GO" id="GO:0016301">
    <property type="term" value="F:kinase activity"/>
    <property type="evidence" value="ECO:0007669"/>
    <property type="project" value="UniProtKB-KW"/>
</dbReference>
<accession>A0A1I7IH35</accession>
<proteinExistence type="inferred from homology"/>
<dbReference type="RefSeq" id="WP_089795680.1">
    <property type="nucleotide sequence ID" value="NZ_FPBP01000007.1"/>
</dbReference>
<feature type="domain" description="Four-carbon acid sugar kinase N-terminal" evidence="7">
    <location>
        <begin position="15"/>
        <end position="156"/>
    </location>
</feature>
<gene>
    <name evidence="9" type="ORF">SAMN04487955_10723</name>
</gene>
<dbReference type="SUPFAM" id="SSF142764">
    <property type="entry name" value="YgbK-like"/>
    <property type="match status" value="1"/>
</dbReference>
<dbReference type="OrthoDB" id="191465at2"/>
<evidence type="ECO:0000256" key="5">
    <source>
        <dbReference type="ARBA" id="ARBA00022840"/>
    </source>
</evidence>
<keyword evidence="3" id="KW-0547">Nucleotide-binding</keyword>
<dbReference type="InterPro" id="IPR031475">
    <property type="entry name" value="NBD_C"/>
</dbReference>
<name>A0A1I7IH35_9GAMM</name>
<evidence type="ECO:0000256" key="2">
    <source>
        <dbReference type="ARBA" id="ARBA00022679"/>
    </source>
</evidence>
<evidence type="ECO:0000313" key="10">
    <source>
        <dbReference type="Proteomes" id="UP000198693"/>
    </source>
</evidence>
<evidence type="ECO:0000256" key="1">
    <source>
        <dbReference type="ARBA" id="ARBA00005715"/>
    </source>
</evidence>
<evidence type="ECO:0000259" key="8">
    <source>
        <dbReference type="Pfam" id="PF17042"/>
    </source>
</evidence>
<keyword evidence="4" id="KW-0418">Kinase</keyword>
<dbReference type="GO" id="GO:0005524">
    <property type="term" value="F:ATP binding"/>
    <property type="evidence" value="ECO:0007669"/>
    <property type="project" value="UniProtKB-KW"/>
</dbReference>
<dbReference type="InterPro" id="IPR037051">
    <property type="entry name" value="4-carb_acid_sugar_kinase_N_sf"/>
</dbReference>
<keyword evidence="6" id="KW-0119">Carbohydrate metabolism</keyword>
<evidence type="ECO:0000256" key="3">
    <source>
        <dbReference type="ARBA" id="ARBA00022741"/>
    </source>
</evidence>
<reference evidence="10" key="1">
    <citation type="submission" date="2016-10" db="EMBL/GenBank/DDBJ databases">
        <authorList>
            <person name="Varghese N."/>
            <person name="Submissions S."/>
        </authorList>
    </citation>
    <scope>NUCLEOTIDE SEQUENCE [LARGE SCALE GENOMIC DNA]</scope>
    <source>
        <strain evidence="10">CGMCC 1.6981</strain>
    </source>
</reference>
<dbReference type="Gene3D" id="3.40.980.20">
    <property type="entry name" value="Four-carbon acid sugar kinase, nucleotide binding domain"/>
    <property type="match status" value="1"/>
</dbReference>
<feature type="domain" description="Four-carbon acid sugar kinase nucleotide binding" evidence="8">
    <location>
        <begin position="298"/>
        <end position="379"/>
    </location>
</feature>
<sequence length="398" mass="41620">MSSAGAGAHKQRRVAIVADDLTGALDAAAPFAQRGATTRVVVALEHLEGLLDAWQGALPEVIAVTTESRHLSAPVAAERVARATQLLARLAPDVWFKKIDSTLRGQVVAESLSMRRACARTLLLAPAVPAQGRTTREARILVHGQPLASTDFAHDARSRPPSGGLDVLFDAEGLPLARHAPGQPLPSADSVADAETDADLEVLADGIVNDPGKWLAVGAAGLSRALARSLFGEPHARTSSHRFSSLWLAVGSRSERAAQQVAALRRAVPELPVVTGATDVPVEAPFLLLRPDADASPREADEVAAELADALVAGMTAAAQRLCLVTGGDCASAVMARLGAHYLDVAGEWKAGVVLGYPQGNRDRSLLTKAGGFGDEALLVRLYRSLAPREVALPRIGD</sequence>
<evidence type="ECO:0000256" key="4">
    <source>
        <dbReference type="ARBA" id="ARBA00022777"/>
    </source>
</evidence>
<comment type="similarity">
    <text evidence="1">Belongs to the four-carbon acid sugar kinase family.</text>
</comment>
<dbReference type="Gene3D" id="3.40.50.10840">
    <property type="entry name" value="Putative sugar-binding, N-terminal domain"/>
    <property type="match status" value="1"/>
</dbReference>
<dbReference type="STRING" id="463301.SAMN04487955_10723"/>
<keyword evidence="2" id="KW-0808">Transferase</keyword>
<dbReference type="Proteomes" id="UP000198693">
    <property type="component" value="Unassembled WGS sequence"/>
</dbReference>
<evidence type="ECO:0000259" key="7">
    <source>
        <dbReference type="Pfam" id="PF07005"/>
    </source>
</evidence>
<dbReference type="Pfam" id="PF17042">
    <property type="entry name" value="NBD_C"/>
    <property type="match status" value="1"/>
</dbReference>
<dbReference type="InterPro" id="IPR042213">
    <property type="entry name" value="NBD_C_sf"/>
</dbReference>
<dbReference type="EMBL" id="FPBP01000007">
    <property type="protein sequence ID" value="SFU72229.1"/>
    <property type="molecule type" value="Genomic_DNA"/>
</dbReference>
<keyword evidence="10" id="KW-1185">Reference proteome</keyword>
<protein>
    <submittedName>
        <fullName evidence="9">Uncharacterized conserved protein YgbK, DUF1537 family</fullName>
    </submittedName>
</protein>
<evidence type="ECO:0000256" key="6">
    <source>
        <dbReference type="ARBA" id="ARBA00023277"/>
    </source>
</evidence>
<dbReference type="InterPro" id="IPR010737">
    <property type="entry name" value="4-carb_acid_sugar_kinase_N"/>
</dbReference>
<organism evidence="9 10">
    <name type="scientific">Halomonas korlensis</name>
    <dbReference type="NCBI Taxonomy" id="463301"/>
    <lineage>
        <taxon>Bacteria</taxon>
        <taxon>Pseudomonadati</taxon>
        <taxon>Pseudomonadota</taxon>
        <taxon>Gammaproteobacteria</taxon>
        <taxon>Oceanospirillales</taxon>
        <taxon>Halomonadaceae</taxon>
        <taxon>Halomonas</taxon>
    </lineage>
</organism>
<dbReference type="AlphaFoldDB" id="A0A1I7IH35"/>
<keyword evidence="5" id="KW-0067">ATP-binding</keyword>
<dbReference type="Pfam" id="PF07005">
    <property type="entry name" value="SBD_N"/>
    <property type="match status" value="1"/>
</dbReference>